<keyword evidence="4" id="KW-1185">Reference proteome</keyword>
<dbReference type="InterPro" id="IPR000719">
    <property type="entry name" value="Prot_kinase_dom"/>
</dbReference>
<dbReference type="EMBL" id="CAJVPZ010041730">
    <property type="protein sequence ID" value="CAG8762324.1"/>
    <property type="molecule type" value="Genomic_DNA"/>
</dbReference>
<sequence>MGQSSSSESPRNWTSGNPEIDKFIQYSQDTSTYPLEWISYHEFSNIKKVGLGGFASVYSAYWEEIYGVVALKVLKGSQNISDEFMNEVFPEAGMELSLYDNPETSSENSSGISSTSNSGGVYGVLPYIAPELLRGGQFTKATDIYSFGIIMWEISSGKPVYSDREHDVSLKWEIIDGLRPKIAENTPKCYEELMKMCWDKDHNKRPTVE</sequence>
<feature type="domain" description="Protein kinase" evidence="2">
    <location>
        <begin position="1"/>
        <end position="209"/>
    </location>
</feature>
<feature type="binding site" evidence="1">
    <location>
        <position position="72"/>
    </location>
    <ligand>
        <name>ATP</name>
        <dbReference type="ChEBI" id="CHEBI:30616"/>
    </ligand>
</feature>
<feature type="non-terminal residue" evidence="3">
    <location>
        <position position="209"/>
    </location>
</feature>
<dbReference type="PANTHER" id="PTHR44329">
    <property type="entry name" value="SERINE/THREONINE-PROTEIN KINASE TNNI3K-RELATED"/>
    <property type="match status" value="1"/>
</dbReference>
<dbReference type="OrthoDB" id="6718656at2759"/>
<name>A0A9N9J350_9GLOM</name>
<dbReference type="InterPro" id="IPR001245">
    <property type="entry name" value="Ser-Thr/Tyr_kinase_cat_dom"/>
</dbReference>
<dbReference type="AlphaFoldDB" id="A0A9N9J350"/>
<dbReference type="InterPro" id="IPR051681">
    <property type="entry name" value="Ser/Thr_Kinases-Pseudokinases"/>
</dbReference>
<dbReference type="GO" id="GO:0004674">
    <property type="term" value="F:protein serine/threonine kinase activity"/>
    <property type="evidence" value="ECO:0007669"/>
    <property type="project" value="TreeGrafter"/>
</dbReference>
<evidence type="ECO:0000259" key="2">
    <source>
        <dbReference type="PROSITE" id="PS50011"/>
    </source>
</evidence>
<dbReference type="InterPro" id="IPR011009">
    <property type="entry name" value="Kinase-like_dom_sf"/>
</dbReference>
<accession>A0A9N9J350</accession>
<dbReference type="GO" id="GO:0005524">
    <property type="term" value="F:ATP binding"/>
    <property type="evidence" value="ECO:0007669"/>
    <property type="project" value="UniProtKB-UniRule"/>
</dbReference>
<dbReference type="SUPFAM" id="SSF56112">
    <property type="entry name" value="Protein kinase-like (PK-like)"/>
    <property type="match status" value="1"/>
</dbReference>
<proteinExistence type="predicted"/>
<keyword evidence="1" id="KW-0547">Nucleotide-binding</keyword>
<dbReference type="PROSITE" id="PS00107">
    <property type="entry name" value="PROTEIN_KINASE_ATP"/>
    <property type="match status" value="1"/>
</dbReference>
<reference evidence="3" key="1">
    <citation type="submission" date="2021-06" db="EMBL/GenBank/DDBJ databases">
        <authorList>
            <person name="Kallberg Y."/>
            <person name="Tangrot J."/>
            <person name="Rosling A."/>
        </authorList>
    </citation>
    <scope>NUCLEOTIDE SEQUENCE</scope>
    <source>
        <strain evidence="3">IN212</strain>
    </source>
</reference>
<dbReference type="Pfam" id="PF07714">
    <property type="entry name" value="PK_Tyr_Ser-Thr"/>
    <property type="match status" value="1"/>
</dbReference>
<dbReference type="Gene3D" id="1.10.510.10">
    <property type="entry name" value="Transferase(Phosphotransferase) domain 1"/>
    <property type="match status" value="2"/>
</dbReference>
<gene>
    <name evidence="3" type="ORF">RFULGI_LOCUS14403</name>
</gene>
<dbReference type="InterPro" id="IPR017441">
    <property type="entry name" value="Protein_kinase_ATP_BS"/>
</dbReference>
<protein>
    <submittedName>
        <fullName evidence="3">8757_t:CDS:1</fullName>
    </submittedName>
</protein>
<dbReference type="Proteomes" id="UP000789396">
    <property type="component" value="Unassembled WGS sequence"/>
</dbReference>
<organism evidence="3 4">
    <name type="scientific">Racocetra fulgida</name>
    <dbReference type="NCBI Taxonomy" id="60492"/>
    <lineage>
        <taxon>Eukaryota</taxon>
        <taxon>Fungi</taxon>
        <taxon>Fungi incertae sedis</taxon>
        <taxon>Mucoromycota</taxon>
        <taxon>Glomeromycotina</taxon>
        <taxon>Glomeromycetes</taxon>
        <taxon>Diversisporales</taxon>
        <taxon>Gigasporaceae</taxon>
        <taxon>Racocetra</taxon>
    </lineage>
</organism>
<dbReference type="PROSITE" id="PS50011">
    <property type="entry name" value="PROTEIN_KINASE_DOM"/>
    <property type="match status" value="1"/>
</dbReference>
<comment type="caution">
    <text evidence="3">The sequence shown here is derived from an EMBL/GenBank/DDBJ whole genome shotgun (WGS) entry which is preliminary data.</text>
</comment>
<evidence type="ECO:0000313" key="4">
    <source>
        <dbReference type="Proteomes" id="UP000789396"/>
    </source>
</evidence>
<evidence type="ECO:0000313" key="3">
    <source>
        <dbReference type="EMBL" id="CAG8762324.1"/>
    </source>
</evidence>
<keyword evidence="1" id="KW-0067">ATP-binding</keyword>
<evidence type="ECO:0000256" key="1">
    <source>
        <dbReference type="PROSITE-ProRule" id="PRU10141"/>
    </source>
</evidence>